<comment type="caution">
    <text evidence="1">The sequence shown here is derived from an EMBL/GenBank/DDBJ whole genome shotgun (WGS) entry which is preliminary data.</text>
</comment>
<sequence length="311" mass="32334">MALPNIEAAVPRSGTECSRRSTLLAKRRRGAHALGQRTGKKSLAARSPTSLPEARCSAEPKAAAGPDAVVAVEGTTPRRTPGLSPPALEHGALPAGRALITTPPLRKACHRRSAAAGKRRSRPASERNRRRSGESKQSPAELHEYGRTHAGYGRRVGEQETGCFPVRLEGCHGAGCALPATTPRSFARPRSQPRQRGSKHAAPSGAAGEGQSGIGVRGCCCGPPPVGAAPVSLPPACGSHGSPPPASPATSPLCPPAPARISSADIVASLAVRGTAVRHACIGSCGRKSSADERERLYYSNRRKLDESFFK</sequence>
<evidence type="ECO:0000313" key="1">
    <source>
        <dbReference type="EMBL" id="KAH6935011.1"/>
    </source>
</evidence>
<keyword evidence="2" id="KW-1185">Reference proteome</keyword>
<accession>A0ACB7SJ65</accession>
<dbReference type="Proteomes" id="UP000821845">
    <property type="component" value="Chromosome 3"/>
</dbReference>
<proteinExistence type="predicted"/>
<reference evidence="1" key="1">
    <citation type="submission" date="2020-05" db="EMBL/GenBank/DDBJ databases">
        <title>Large-scale comparative analyses of tick genomes elucidate their genetic diversity and vector capacities.</title>
        <authorList>
            <person name="Jia N."/>
            <person name="Wang J."/>
            <person name="Shi W."/>
            <person name="Du L."/>
            <person name="Sun Y."/>
            <person name="Zhan W."/>
            <person name="Jiang J."/>
            <person name="Wang Q."/>
            <person name="Zhang B."/>
            <person name="Ji P."/>
            <person name="Sakyi L.B."/>
            <person name="Cui X."/>
            <person name="Yuan T."/>
            <person name="Jiang B."/>
            <person name="Yang W."/>
            <person name="Lam T.T.-Y."/>
            <person name="Chang Q."/>
            <person name="Ding S."/>
            <person name="Wang X."/>
            <person name="Zhu J."/>
            <person name="Ruan X."/>
            <person name="Zhao L."/>
            <person name="Wei J."/>
            <person name="Que T."/>
            <person name="Du C."/>
            <person name="Cheng J."/>
            <person name="Dai P."/>
            <person name="Han X."/>
            <person name="Huang E."/>
            <person name="Gao Y."/>
            <person name="Liu J."/>
            <person name="Shao H."/>
            <person name="Ye R."/>
            <person name="Li L."/>
            <person name="Wei W."/>
            <person name="Wang X."/>
            <person name="Wang C."/>
            <person name="Yang T."/>
            <person name="Huo Q."/>
            <person name="Li W."/>
            <person name="Guo W."/>
            <person name="Chen H."/>
            <person name="Zhou L."/>
            <person name="Ni X."/>
            <person name="Tian J."/>
            <person name="Zhou Y."/>
            <person name="Sheng Y."/>
            <person name="Liu T."/>
            <person name="Pan Y."/>
            <person name="Xia L."/>
            <person name="Li J."/>
            <person name="Zhao F."/>
            <person name="Cao W."/>
        </authorList>
    </citation>
    <scope>NUCLEOTIDE SEQUENCE</scope>
    <source>
        <strain evidence="1">Hyas-2018</strain>
    </source>
</reference>
<organism evidence="1 2">
    <name type="scientific">Hyalomma asiaticum</name>
    <name type="common">Tick</name>
    <dbReference type="NCBI Taxonomy" id="266040"/>
    <lineage>
        <taxon>Eukaryota</taxon>
        <taxon>Metazoa</taxon>
        <taxon>Ecdysozoa</taxon>
        <taxon>Arthropoda</taxon>
        <taxon>Chelicerata</taxon>
        <taxon>Arachnida</taxon>
        <taxon>Acari</taxon>
        <taxon>Parasitiformes</taxon>
        <taxon>Ixodida</taxon>
        <taxon>Ixodoidea</taxon>
        <taxon>Ixodidae</taxon>
        <taxon>Hyalomminae</taxon>
        <taxon>Hyalomma</taxon>
    </lineage>
</organism>
<gene>
    <name evidence="1" type="ORF">HPB50_002960</name>
</gene>
<dbReference type="EMBL" id="CM023483">
    <property type="protein sequence ID" value="KAH6935011.1"/>
    <property type="molecule type" value="Genomic_DNA"/>
</dbReference>
<protein>
    <submittedName>
        <fullName evidence="1">Uncharacterized protein</fullName>
    </submittedName>
</protein>
<evidence type="ECO:0000313" key="2">
    <source>
        <dbReference type="Proteomes" id="UP000821845"/>
    </source>
</evidence>
<name>A0ACB7SJ65_HYAAI</name>